<dbReference type="InterPro" id="IPR002350">
    <property type="entry name" value="Kazal_dom"/>
</dbReference>
<evidence type="ECO:0000256" key="3">
    <source>
        <dbReference type="ARBA" id="ARBA00022900"/>
    </source>
</evidence>
<keyword evidence="2" id="KW-0677">Repeat</keyword>
<feature type="domain" description="Kazal-like" evidence="8">
    <location>
        <begin position="801"/>
        <end position="850"/>
    </location>
</feature>
<dbReference type="PRINTS" id="PR00011">
    <property type="entry name" value="EGFLAMININ"/>
</dbReference>
<evidence type="ECO:0000256" key="1">
    <source>
        <dbReference type="ARBA" id="ARBA00022690"/>
    </source>
</evidence>
<keyword evidence="1" id="KW-0646">Protease inhibitor</keyword>
<feature type="domain" description="Kazal-like" evidence="8">
    <location>
        <begin position="376"/>
        <end position="439"/>
    </location>
</feature>
<dbReference type="InterPro" id="IPR003884">
    <property type="entry name" value="FacI_MAC"/>
</dbReference>
<dbReference type="PROSITE" id="PS01248">
    <property type="entry name" value="EGF_LAM_1"/>
    <property type="match status" value="1"/>
</dbReference>
<dbReference type="PANTHER" id="PTHR10913">
    <property type="entry name" value="FOLLISTATIN-RELATED"/>
    <property type="match status" value="1"/>
</dbReference>
<gene>
    <name evidence="10" type="primary">LOC106471421</name>
</gene>
<feature type="domain" description="Kazal-like" evidence="8">
    <location>
        <begin position="244"/>
        <end position="298"/>
    </location>
</feature>
<dbReference type="Gene3D" id="3.30.60.30">
    <property type="match status" value="9"/>
</dbReference>
<dbReference type="InterPro" id="IPR003645">
    <property type="entry name" value="Fol_N"/>
</dbReference>
<dbReference type="PANTHER" id="PTHR10913:SF45">
    <property type="entry name" value="FOLLISTATIN, ISOFORM A-RELATED"/>
    <property type="match status" value="1"/>
</dbReference>
<keyword evidence="3" id="KW-0722">Serine protease inhibitor</keyword>
<dbReference type="CDD" id="cd00055">
    <property type="entry name" value="EGF_Lam"/>
    <property type="match status" value="2"/>
</dbReference>
<feature type="domain" description="Kazal-like" evidence="8">
    <location>
        <begin position="323"/>
        <end position="369"/>
    </location>
</feature>
<evidence type="ECO:0000256" key="6">
    <source>
        <dbReference type="PROSITE-ProRule" id="PRU00460"/>
    </source>
</evidence>
<proteinExistence type="predicted"/>
<feature type="domain" description="Kazal-like" evidence="8">
    <location>
        <begin position="457"/>
        <end position="504"/>
    </location>
</feature>
<feature type="domain" description="Laminin EGF-like" evidence="7">
    <location>
        <begin position="670"/>
        <end position="722"/>
    </location>
</feature>
<evidence type="ECO:0000259" key="8">
    <source>
        <dbReference type="PROSITE" id="PS51465"/>
    </source>
</evidence>
<dbReference type="InterPro" id="IPR002049">
    <property type="entry name" value="LE_dom"/>
</dbReference>
<dbReference type="InterPro" id="IPR036058">
    <property type="entry name" value="Kazal_dom_sf"/>
</dbReference>
<dbReference type="SMART" id="SM00280">
    <property type="entry name" value="KAZAL"/>
    <property type="match status" value="9"/>
</dbReference>
<dbReference type="CDD" id="cd00104">
    <property type="entry name" value="KAZAL_FS"/>
    <property type="match status" value="9"/>
</dbReference>
<dbReference type="SUPFAM" id="SSF57196">
    <property type="entry name" value="EGF/Laminin"/>
    <property type="match status" value="2"/>
</dbReference>
<evidence type="ECO:0000256" key="2">
    <source>
        <dbReference type="ARBA" id="ARBA00022737"/>
    </source>
</evidence>
<evidence type="ECO:0000256" key="5">
    <source>
        <dbReference type="ARBA" id="ARBA00023180"/>
    </source>
</evidence>
<accession>A0ABM1TIM5</accession>
<keyword evidence="5" id="KW-0325">Glycoprotein</keyword>
<evidence type="ECO:0000313" key="10">
    <source>
        <dbReference type="RefSeq" id="XP_022255731.1"/>
    </source>
</evidence>
<feature type="disulfide bond" evidence="6">
    <location>
        <begin position="691"/>
        <end position="700"/>
    </location>
</feature>
<dbReference type="InterPro" id="IPR050653">
    <property type="entry name" value="Prot_Inhib_GrowthFact_Antg"/>
</dbReference>
<organism evidence="9 10">
    <name type="scientific">Limulus polyphemus</name>
    <name type="common">Atlantic horseshoe crab</name>
    <dbReference type="NCBI Taxonomy" id="6850"/>
    <lineage>
        <taxon>Eukaryota</taxon>
        <taxon>Metazoa</taxon>
        <taxon>Ecdysozoa</taxon>
        <taxon>Arthropoda</taxon>
        <taxon>Chelicerata</taxon>
        <taxon>Merostomata</taxon>
        <taxon>Xiphosura</taxon>
        <taxon>Limulidae</taxon>
        <taxon>Limulus</taxon>
    </lineage>
</organism>
<evidence type="ECO:0000256" key="4">
    <source>
        <dbReference type="ARBA" id="ARBA00023157"/>
    </source>
</evidence>
<evidence type="ECO:0000259" key="7">
    <source>
        <dbReference type="PROSITE" id="PS50027"/>
    </source>
</evidence>
<dbReference type="SUPFAM" id="SSF100895">
    <property type="entry name" value="Kazal-type serine protease inhibitors"/>
    <property type="match status" value="9"/>
</dbReference>
<reference evidence="10" key="1">
    <citation type="submission" date="2025-08" db="UniProtKB">
        <authorList>
            <consortium name="RefSeq"/>
        </authorList>
    </citation>
    <scope>IDENTIFICATION</scope>
    <source>
        <tissue evidence="10">Muscle</tissue>
    </source>
</reference>
<name>A0ABM1TIM5_LIMPO</name>
<feature type="domain" description="Kazal-like" evidence="8">
    <location>
        <begin position="21"/>
        <end position="68"/>
    </location>
</feature>
<dbReference type="SMART" id="SM00057">
    <property type="entry name" value="FIMAC"/>
    <property type="match status" value="4"/>
</dbReference>
<dbReference type="SMART" id="SM00274">
    <property type="entry name" value="FOLN"/>
    <property type="match status" value="9"/>
</dbReference>
<feature type="disulfide bond" evidence="6">
    <location>
        <begin position="672"/>
        <end position="689"/>
    </location>
</feature>
<dbReference type="RefSeq" id="XP_022255731.1">
    <property type="nucleotide sequence ID" value="XM_022400023.1"/>
</dbReference>
<keyword evidence="6" id="KW-0424">Laminin EGF-like domain</keyword>
<comment type="caution">
    <text evidence="6">Lacks conserved residue(s) required for the propagation of feature annotation.</text>
</comment>
<feature type="domain" description="Kazal-like" evidence="8">
    <location>
        <begin position="97"/>
        <end position="147"/>
    </location>
</feature>
<dbReference type="PROSITE" id="PS51465">
    <property type="entry name" value="KAZAL_2"/>
    <property type="match status" value="9"/>
</dbReference>
<protein>
    <submittedName>
        <fullName evidence="10">Agrin-like isoform X1</fullName>
    </submittedName>
</protein>
<dbReference type="Proteomes" id="UP000694941">
    <property type="component" value="Unplaced"/>
</dbReference>
<dbReference type="GeneID" id="106471421"/>
<feature type="domain" description="Kazal-like" evidence="8">
    <location>
        <begin position="539"/>
        <end position="586"/>
    </location>
</feature>
<feature type="disulfide bond" evidence="6">
    <location>
        <begin position="670"/>
        <end position="682"/>
    </location>
</feature>
<keyword evidence="9" id="KW-1185">Reference proteome</keyword>
<evidence type="ECO:0000313" key="9">
    <source>
        <dbReference type="Proteomes" id="UP000694941"/>
    </source>
</evidence>
<sequence>MYCSYGARCLVDDRTLQAYCHCQDSCNEIFAPVCGNDGVTYMSECVMSMSSCTQQRTIFVKHQGPCDIKDPCEEMECKFGAECRPSIDGRRAECICPKKCATYGDSRGSRPVCGSDGKDYPTVCELKRTACQEKMDIQVKFQGRCDPCLGVECPSNQVCQLDDNRNAICRCNAICSRDFRPVCGSDGKTYTNECILRVEACKSRRSLRTIYMDKCSEAYRLLYQGANPCESVQCGPGQECDIDRYGIASCKCPASCEPVMRPVCGTDEKTYDSECELRREACVQKKDIAVAYRGTCDYKGPCREFACRHGSMCFIRDGIPLCECPTCTEEFRPVCGSDGILYNNPCKLKKESCEKQMEISVAFEGQCDGCENKRCEYNAVCESDGNGNAKCVCPETCVQLESPVCGDDGETYDNECLLKVASCNKKKNIKVVSKGPCDLCKDVYCKYGARCENGQCVCPSECPDTYEPVCANDGSSYANTCEMRRAACQQAQELKALFYSECDDVGGSGLDIGSGSCGDKLCQLDGVCEFDSRGLPHCVCDFHCSTDKEPVCGSDRHLYDNECLLRESACKIQQEITTVSREFCAEPSELPCDGEAPLVDPFLKIEYVCGGGSNAVRCPPNSYCHETPSFAKCCRKVALIKTCADSPYGCCLDGKTQAQGHDKAGCPSVCSCNRLGSYSQTCDPKTKQCSCKPGVGGLRCDRCDPGFWGIHKIADGNSGCIPCGCNEYGSVRDDCEQTTGRCVCKPKVKGMKCDVCPSGKVLEHRGCVNESLSRMIGESCDSRTCQFGATCREEHGQEQCVCDFKCLSSESKQTLCGSDGNTYASDCQMQLFSCRYQKLLTVTSTGPCKHDADITPTGIPVRRSTVQKSTGDQFESKSTRDITLSLSKNFFRSTRPTAAAPVDTGK</sequence>
<dbReference type="SMART" id="SM00180">
    <property type="entry name" value="EGF_Lam"/>
    <property type="match status" value="2"/>
</dbReference>
<dbReference type="Pfam" id="PF00053">
    <property type="entry name" value="EGF_laminin"/>
    <property type="match status" value="2"/>
</dbReference>
<dbReference type="Gene3D" id="2.10.25.10">
    <property type="entry name" value="Laminin"/>
    <property type="match status" value="2"/>
</dbReference>
<dbReference type="Pfam" id="PF07648">
    <property type="entry name" value="Kazal_2"/>
    <property type="match status" value="9"/>
</dbReference>
<feature type="domain" description="Kazal-like" evidence="8">
    <location>
        <begin position="170"/>
        <end position="217"/>
    </location>
</feature>
<dbReference type="PROSITE" id="PS50027">
    <property type="entry name" value="EGF_LAM_2"/>
    <property type="match status" value="1"/>
</dbReference>
<keyword evidence="4 6" id="KW-1015">Disulfide bond</keyword>